<protein>
    <submittedName>
        <fullName evidence="2">Uncharacterized protein</fullName>
    </submittedName>
</protein>
<evidence type="ECO:0000256" key="1">
    <source>
        <dbReference type="SAM" id="Phobius"/>
    </source>
</evidence>
<keyword evidence="1" id="KW-1133">Transmembrane helix</keyword>
<organism evidence="2 3">
    <name type="scientific">Thermococcus celer Vu 13 = JCM 8558</name>
    <dbReference type="NCBI Taxonomy" id="1293037"/>
    <lineage>
        <taxon>Archaea</taxon>
        <taxon>Methanobacteriati</taxon>
        <taxon>Methanobacteriota</taxon>
        <taxon>Thermococci</taxon>
        <taxon>Thermococcales</taxon>
        <taxon>Thermococcaceae</taxon>
        <taxon>Thermococcus</taxon>
    </lineage>
</organism>
<evidence type="ECO:0000313" key="3">
    <source>
        <dbReference type="Proteomes" id="UP000197156"/>
    </source>
</evidence>
<evidence type="ECO:0000313" key="2">
    <source>
        <dbReference type="EMBL" id="ASI98569.1"/>
    </source>
</evidence>
<keyword evidence="3" id="KW-1185">Reference proteome</keyword>
<feature type="transmembrane region" description="Helical" evidence="1">
    <location>
        <begin position="30"/>
        <end position="50"/>
    </location>
</feature>
<gene>
    <name evidence="2" type="ORF">A3L02_02790</name>
</gene>
<dbReference type="Proteomes" id="UP000197156">
    <property type="component" value="Chromosome"/>
</dbReference>
<proteinExistence type="predicted"/>
<keyword evidence="1" id="KW-0812">Transmembrane</keyword>
<dbReference type="KEGG" id="tce:A3L02_02790"/>
<reference evidence="2 3" key="1">
    <citation type="submission" date="2016-03" db="EMBL/GenBank/DDBJ databases">
        <title>Complete genome sequence of Thermococcus celer.</title>
        <authorList>
            <person name="Oger P.M."/>
        </authorList>
    </citation>
    <scope>NUCLEOTIDE SEQUENCE [LARGE SCALE GENOMIC DNA]</scope>
    <source>
        <strain evidence="2 3">Vu 13</strain>
    </source>
</reference>
<dbReference type="EMBL" id="CP014854">
    <property type="protein sequence ID" value="ASI98569.1"/>
    <property type="molecule type" value="Genomic_DNA"/>
</dbReference>
<name>A0A218P0X4_THECE</name>
<accession>A0A218P0X4</accession>
<sequence>MDPSLKKHALEIKYISFKILSNNGMAMFRYVVKLFAVMFIVFLIVGNVTAPASLTADDVEANGVMGAFYHVGKFIVVPFENRIIMTMIL</sequence>
<keyword evidence="1" id="KW-0472">Membrane</keyword>
<dbReference type="AlphaFoldDB" id="A0A218P0X4"/>